<dbReference type="GO" id="GO:0032993">
    <property type="term" value="C:protein-DNA complex"/>
    <property type="evidence" value="ECO:0007669"/>
    <property type="project" value="TreeGrafter"/>
</dbReference>
<sequence length="295" mass="34706">MELRQLQYVIKIAECGTMLKAAQELYISQSGLTRSLKTLEKELGMELFDRINNRLILNEYGKTVVEEGKDILNHVDKLQEKVKNQYNRNMNMFIGSCAPAPLWALRYTMKRQYPDMSFGYETKADAEELIQGFNEHDYSAIILDYPINKEDVVCFQICQEVLNISTTSHHPLANKKTITFEELNGENFLEYNNTGYWHEVCVDNMPDSHFIVQDDLELYGILQRQSSLLTFRTSLTIPRFHLYEDRVYIPITNPEATLTFYLICHQNHFDKIKKVQAHINEVDWIHYRNEDFEII</sequence>
<dbReference type="SUPFAM" id="SSF46785">
    <property type="entry name" value="Winged helix' DNA-binding domain"/>
    <property type="match status" value="1"/>
</dbReference>
<dbReference type="PRINTS" id="PR00039">
    <property type="entry name" value="HTHLYSR"/>
</dbReference>
<dbReference type="GO" id="GO:0003700">
    <property type="term" value="F:DNA-binding transcription factor activity"/>
    <property type="evidence" value="ECO:0007669"/>
    <property type="project" value="InterPro"/>
</dbReference>
<accession>A0A1Y4T4A0</accession>
<dbReference type="InterPro" id="IPR036388">
    <property type="entry name" value="WH-like_DNA-bd_sf"/>
</dbReference>
<evidence type="ECO:0000256" key="4">
    <source>
        <dbReference type="ARBA" id="ARBA00023163"/>
    </source>
</evidence>
<dbReference type="InterPro" id="IPR036390">
    <property type="entry name" value="WH_DNA-bd_sf"/>
</dbReference>
<dbReference type="PANTHER" id="PTHR30346">
    <property type="entry name" value="TRANSCRIPTIONAL DUAL REGULATOR HCAR-RELATED"/>
    <property type="match status" value="1"/>
</dbReference>
<dbReference type="Gene3D" id="3.40.190.10">
    <property type="entry name" value="Periplasmic binding protein-like II"/>
    <property type="match status" value="2"/>
</dbReference>
<evidence type="ECO:0000256" key="1">
    <source>
        <dbReference type="ARBA" id="ARBA00009437"/>
    </source>
</evidence>
<dbReference type="Pfam" id="PF00126">
    <property type="entry name" value="HTH_1"/>
    <property type="match status" value="1"/>
</dbReference>
<comment type="similarity">
    <text evidence="1">Belongs to the LysR transcriptional regulatory family.</text>
</comment>
<protein>
    <recommendedName>
        <fullName evidence="5">HTH lysR-type domain-containing protein</fullName>
    </recommendedName>
</protein>
<keyword evidence="4" id="KW-0804">Transcription</keyword>
<dbReference type="Proteomes" id="UP000195305">
    <property type="component" value="Unassembled WGS sequence"/>
</dbReference>
<dbReference type="Pfam" id="PF03466">
    <property type="entry name" value="LysR_substrate"/>
    <property type="match status" value="1"/>
</dbReference>
<dbReference type="SUPFAM" id="SSF53850">
    <property type="entry name" value="Periplasmic binding protein-like II"/>
    <property type="match status" value="1"/>
</dbReference>
<gene>
    <name evidence="6" type="ORF">B5E75_03045</name>
</gene>
<evidence type="ECO:0000259" key="5">
    <source>
        <dbReference type="PROSITE" id="PS50931"/>
    </source>
</evidence>
<evidence type="ECO:0000313" key="7">
    <source>
        <dbReference type="Proteomes" id="UP000195305"/>
    </source>
</evidence>
<keyword evidence="7" id="KW-1185">Reference proteome</keyword>
<name>A0A1Y4T4A0_9FIRM</name>
<dbReference type="PANTHER" id="PTHR30346:SF28">
    <property type="entry name" value="HTH-TYPE TRANSCRIPTIONAL REGULATOR CYNR"/>
    <property type="match status" value="1"/>
</dbReference>
<dbReference type="AlphaFoldDB" id="A0A1Y4T4A0"/>
<dbReference type="GO" id="GO:0003677">
    <property type="term" value="F:DNA binding"/>
    <property type="evidence" value="ECO:0007669"/>
    <property type="project" value="UniProtKB-KW"/>
</dbReference>
<comment type="caution">
    <text evidence="6">The sequence shown here is derived from an EMBL/GenBank/DDBJ whole genome shotgun (WGS) entry which is preliminary data.</text>
</comment>
<dbReference type="RefSeq" id="WP_087304961.1">
    <property type="nucleotide sequence ID" value="NZ_NFLJ01000006.1"/>
</dbReference>
<organism evidence="6 7">
    <name type="scientific">Massilimicrobiota timonensis</name>
    <dbReference type="NCBI Taxonomy" id="1776392"/>
    <lineage>
        <taxon>Bacteria</taxon>
        <taxon>Bacillati</taxon>
        <taxon>Bacillota</taxon>
        <taxon>Erysipelotrichia</taxon>
        <taxon>Erysipelotrichales</taxon>
        <taxon>Erysipelotrichaceae</taxon>
        <taxon>Massilimicrobiota</taxon>
    </lineage>
</organism>
<keyword evidence="3" id="KW-0238">DNA-binding</keyword>
<dbReference type="PROSITE" id="PS50931">
    <property type="entry name" value="HTH_LYSR"/>
    <property type="match status" value="1"/>
</dbReference>
<evidence type="ECO:0000313" key="6">
    <source>
        <dbReference type="EMBL" id="OUQ35773.1"/>
    </source>
</evidence>
<dbReference type="FunFam" id="1.10.10.10:FF:000001">
    <property type="entry name" value="LysR family transcriptional regulator"/>
    <property type="match status" value="1"/>
</dbReference>
<dbReference type="InterPro" id="IPR005119">
    <property type="entry name" value="LysR_subst-bd"/>
</dbReference>
<dbReference type="InterPro" id="IPR000847">
    <property type="entry name" value="LysR_HTH_N"/>
</dbReference>
<dbReference type="EMBL" id="NFLJ01000006">
    <property type="protein sequence ID" value="OUQ35773.1"/>
    <property type="molecule type" value="Genomic_DNA"/>
</dbReference>
<keyword evidence="2" id="KW-0805">Transcription regulation</keyword>
<dbReference type="Gene3D" id="1.10.10.10">
    <property type="entry name" value="Winged helix-like DNA-binding domain superfamily/Winged helix DNA-binding domain"/>
    <property type="match status" value="1"/>
</dbReference>
<feature type="domain" description="HTH lysR-type" evidence="5">
    <location>
        <begin position="1"/>
        <end position="58"/>
    </location>
</feature>
<dbReference type="OrthoDB" id="9803714at2"/>
<evidence type="ECO:0000256" key="2">
    <source>
        <dbReference type="ARBA" id="ARBA00023015"/>
    </source>
</evidence>
<reference evidence="6 7" key="1">
    <citation type="journal article" date="2018" name="BMC Genomics">
        <title>Whole genome sequencing and function prediction of 133 gut anaerobes isolated from chicken caecum in pure cultures.</title>
        <authorList>
            <person name="Medvecky M."/>
            <person name="Cejkova D."/>
            <person name="Polansky O."/>
            <person name="Karasova D."/>
            <person name="Kubasova T."/>
            <person name="Cizek A."/>
            <person name="Rychlik I."/>
        </authorList>
    </citation>
    <scope>NUCLEOTIDE SEQUENCE [LARGE SCALE GENOMIC DNA]</scope>
    <source>
        <strain evidence="6 7">An13</strain>
    </source>
</reference>
<proteinExistence type="inferred from homology"/>
<evidence type="ECO:0000256" key="3">
    <source>
        <dbReference type="ARBA" id="ARBA00023125"/>
    </source>
</evidence>